<feature type="domain" description="Helicase ATP-binding" evidence="1">
    <location>
        <begin position="18"/>
        <end position="159"/>
    </location>
</feature>
<keyword evidence="3" id="KW-0067">ATP-binding</keyword>
<dbReference type="PROSITE" id="PS51192">
    <property type="entry name" value="HELICASE_ATP_BIND_1"/>
    <property type="match status" value="1"/>
</dbReference>
<dbReference type="SMART" id="SM00487">
    <property type="entry name" value="DEXDc"/>
    <property type="match status" value="1"/>
</dbReference>
<organism evidence="3 4">
    <name type="scientific">Agrobacterium pusense</name>
    <dbReference type="NCBI Taxonomy" id="648995"/>
    <lineage>
        <taxon>Bacteria</taxon>
        <taxon>Pseudomonadati</taxon>
        <taxon>Pseudomonadota</taxon>
        <taxon>Alphaproteobacteria</taxon>
        <taxon>Hyphomicrobiales</taxon>
        <taxon>Rhizobiaceae</taxon>
        <taxon>Rhizobium/Agrobacterium group</taxon>
        <taxon>Agrobacterium</taxon>
    </lineage>
</organism>
<evidence type="ECO:0000259" key="1">
    <source>
        <dbReference type="PROSITE" id="PS51192"/>
    </source>
</evidence>
<dbReference type="Proteomes" id="UP000500870">
    <property type="component" value="Chromosome 1"/>
</dbReference>
<dbReference type="InterPro" id="IPR014001">
    <property type="entry name" value="Helicase_ATP-bd"/>
</dbReference>
<dbReference type="GO" id="GO:0005829">
    <property type="term" value="C:cytosol"/>
    <property type="evidence" value="ECO:0007669"/>
    <property type="project" value="TreeGrafter"/>
</dbReference>
<dbReference type="SUPFAM" id="SSF52540">
    <property type="entry name" value="P-loop containing nucleoside triphosphate hydrolases"/>
    <property type="match status" value="1"/>
</dbReference>
<gene>
    <name evidence="3" type="ORF">FOB41_09980</name>
</gene>
<dbReference type="EMBL" id="CP050898">
    <property type="protein sequence ID" value="QIX21439.1"/>
    <property type="molecule type" value="Genomic_DNA"/>
</dbReference>
<dbReference type="PANTHER" id="PTHR47396">
    <property type="entry name" value="TYPE I RESTRICTION ENZYME ECOKI R PROTEIN"/>
    <property type="match status" value="1"/>
</dbReference>
<dbReference type="InterPro" id="IPR006935">
    <property type="entry name" value="Helicase/UvrB_N"/>
</dbReference>
<dbReference type="GO" id="GO:0003677">
    <property type="term" value="F:DNA binding"/>
    <property type="evidence" value="ECO:0007669"/>
    <property type="project" value="InterPro"/>
</dbReference>
<keyword evidence="3" id="KW-0378">Hydrolase</keyword>
<dbReference type="InterPro" id="IPR001650">
    <property type="entry name" value="Helicase_C-like"/>
</dbReference>
<dbReference type="Gene3D" id="3.40.50.300">
    <property type="entry name" value="P-loop containing nucleotide triphosphate hydrolases"/>
    <property type="match status" value="2"/>
</dbReference>
<dbReference type="InterPro" id="IPR027417">
    <property type="entry name" value="P-loop_NTPase"/>
</dbReference>
<evidence type="ECO:0000313" key="3">
    <source>
        <dbReference type="EMBL" id="QIX21439.1"/>
    </source>
</evidence>
<dbReference type="GO" id="GO:0016787">
    <property type="term" value="F:hydrolase activity"/>
    <property type="evidence" value="ECO:0007669"/>
    <property type="project" value="InterPro"/>
</dbReference>
<keyword evidence="3" id="KW-0347">Helicase</keyword>
<dbReference type="PROSITE" id="PS51194">
    <property type="entry name" value="HELICASE_CTER"/>
    <property type="match status" value="1"/>
</dbReference>
<dbReference type="GO" id="GO:0005524">
    <property type="term" value="F:ATP binding"/>
    <property type="evidence" value="ECO:0007669"/>
    <property type="project" value="InterPro"/>
</dbReference>
<evidence type="ECO:0000259" key="2">
    <source>
        <dbReference type="PROSITE" id="PS51194"/>
    </source>
</evidence>
<dbReference type="SMART" id="SM00490">
    <property type="entry name" value="HELICc"/>
    <property type="match status" value="1"/>
</dbReference>
<accession>A0A6H0ZLB3</accession>
<dbReference type="AlphaFoldDB" id="A0A6H0ZLB3"/>
<name>A0A6H0ZLB3_9HYPH</name>
<dbReference type="Pfam" id="PF00271">
    <property type="entry name" value="Helicase_C"/>
    <property type="match status" value="1"/>
</dbReference>
<feature type="domain" description="Helicase C-terminal" evidence="2">
    <location>
        <begin position="235"/>
        <end position="381"/>
    </location>
</feature>
<sequence>MTFVPRYYQLEAVDAIFDYWQEEAGHPLVDMATGTGKSGTMAMLNQRLLEGWNDLRIMSVTHVEELIESNFKEFIGLCPFAPAGIYAASLNRRDAQAQVLFAQLQTVWNKAQEIGHVDVLEIDEVHLVPNDGNTMYRKLIAALMEINPDMKIVGFTATPYRLDSGRLDEGDDRLFDRVVYTYTIAQGIDDGYLTRLTSKPVGTRYDMTGVHRLGGDFKKSDLAKATDKEELTKAAVAEVMAAVRAEDRKTAVIFCNGIEHATHVRDEFRANGLTCEVLSGKTPKGERRQIISDLKSGKLWGCTNDNVLSTGTNIPCIDLIVDMAPTESTNRYVQRAGRGTRVIYARGMPLDTKEERHAAIAAGPKPNTRYMNFAGNIERHGPVDCVTPKKPGSGQGEAPIKICMQCEEIVAAGARVCPNCGTEFIFEEKPKFTARPTDVAILATVAEEDWRAVTDRTFQLHPGKDGKPDSIKCVYLVGYTAINEWICPGHKGFPKTKADKWWRAHGGKTPFPSTPLEFLKRQSELNPTAEISVVPNKKYWNVVDFKVGERVSANDNRVSPANDNVPEDEDWRVLMDDDAPF</sequence>
<dbReference type="PANTHER" id="PTHR47396:SF1">
    <property type="entry name" value="ATP-DEPENDENT HELICASE IRC3-RELATED"/>
    <property type="match status" value="1"/>
</dbReference>
<protein>
    <submittedName>
        <fullName evidence="3">DEAD/DEAH box helicase family protein</fullName>
    </submittedName>
</protein>
<dbReference type="RefSeq" id="WP_177319212.1">
    <property type="nucleotide sequence ID" value="NZ_CP050898.1"/>
</dbReference>
<proteinExistence type="predicted"/>
<dbReference type="Pfam" id="PF04851">
    <property type="entry name" value="ResIII"/>
    <property type="match status" value="1"/>
</dbReference>
<evidence type="ECO:0000313" key="4">
    <source>
        <dbReference type="Proteomes" id="UP000500870"/>
    </source>
</evidence>
<dbReference type="InterPro" id="IPR050742">
    <property type="entry name" value="Helicase_Restrict-Modif_Enz"/>
</dbReference>
<keyword evidence="3" id="KW-0547">Nucleotide-binding</keyword>
<reference evidence="3 4" key="1">
    <citation type="submission" date="2020-04" db="EMBL/GenBank/DDBJ databases">
        <title>FDA dAtabase for Regulatory Grade micrObial Sequences (FDA-ARGOS): Supporting development and validation of Infectious Disease Dx tests.</title>
        <authorList>
            <person name="Sciortino C."/>
            <person name="Tallon L."/>
            <person name="Sadzewicz L."/>
            <person name="Vavikolanu K."/>
            <person name="Mehta A."/>
            <person name="Aluvathingal J."/>
            <person name="Nadendla S."/>
            <person name="Nandy P."/>
            <person name="Geyer C."/>
            <person name="Yan Y."/>
            <person name="Sichtig H."/>
        </authorList>
    </citation>
    <scope>NUCLEOTIDE SEQUENCE [LARGE SCALE GENOMIC DNA]</scope>
    <source>
        <strain evidence="3 4">FDAARGOS_633</strain>
    </source>
</reference>
<dbReference type="GO" id="GO:0004386">
    <property type="term" value="F:helicase activity"/>
    <property type="evidence" value="ECO:0007669"/>
    <property type="project" value="UniProtKB-KW"/>
</dbReference>